<gene>
    <name evidence="1" type="ORF">ACFFK8_03860</name>
</gene>
<evidence type="ECO:0000313" key="2">
    <source>
        <dbReference type="Proteomes" id="UP001589688"/>
    </source>
</evidence>
<keyword evidence="1" id="KW-0238">DNA-binding</keyword>
<dbReference type="RefSeq" id="WP_027951901.1">
    <property type="nucleotide sequence ID" value="NZ_JADU01000008.1"/>
</dbReference>
<dbReference type="Proteomes" id="UP001589688">
    <property type="component" value="Unassembled WGS sequence"/>
</dbReference>
<dbReference type="InterPro" id="IPR058532">
    <property type="entry name" value="YjbR/MT2646/Rv2570-like"/>
</dbReference>
<dbReference type="SUPFAM" id="SSF142906">
    <property type="entry name" value="YjbR-like"/>
    <property type="match status" value="1"/>
</dbReference>
<dbReference type="InterPro" id="IPR038056">
    <property type="entry name" value="YjbR-like_sf"/>
</dbReference>
<proteinExistence type="predicted"/>
<evidence type="ECO:0000313" key="1">
    <source>
        <dbReference type="EMBL" id="MFB9896974.1"/>
    </source>
</evidence>
<protein>
    <submittedName>
        <fullName evidence="1">MmcQ/YjbR family DNA-binding protein</fullName>
    </submittedName>
</protein>
<dbReference type="GO" id="GO:0003677">
    <property type="term" value="F:DNA binding"/>
    <property type="evidence" value="ECO:0007669"/>
    <property type="project" value="UniProtKB-KW"/>
</dbReference>
<dbReference type="Gene3D" id="3.90.1150.30">
    <property type="match status" value="1"/>
</dbReference>
<dbReference type="PANTHER" id="PTHR35145">
    <property type="entry name" value="CYTOPLASMIC PROTEIN-RELATED"/>
    <property type="match status" value="1"/>
</dbReference>
<reference evidence="1 2" key="1">
    <citation type="submission" date="2024-09" db="EMBL/GenBank/DDBJ databases">
        <authorList>
            <person name="Sun Q."/>
            <person name="Mori K."/>
        </authorList>
    </citation>
    <scope>NUCLEOTIDE SEQUENCE [LARGE SCALE GENOMIC DNA]</scope>
    <source>
        <strain evidence="1 2">ATCC 51272</strain>
    </source>
</reference>
<dbReference type="EMBL" id="JBHLZF010000001">
    <property type="protein sequence ID" value="MFB9896974.1"/>
    <property type="molecule type" value="Genomic_DNA"/>
</dbReference>
<accession>A0ABV5ZLE5</accession>
<sequence>MDIEQVRDYCLQLPGVTEDAPYGPQMVVFRIEGKIFLHLPLEYADPRISIKLPPEEGQELRERYEAVSAAYHLNKRHWNDVLIENCFSEEQIKSWILESYRLVLNNLPKQLREKYSGA</sequence>
<comment type="caution">
    <text evidence="1">The sequence shown here is derived from an EMBL/GenBank/DDBJ whole genome shotgun (WGS) entry which is preliminary data.</text>
</comment>
<name>A0ABV5ZLE5_9BACT</name>
<dbReference type="Pfam" id="PF04237">
    <property type="entry name" value="YjbR"/>
    <property type="match status" value="1"/>
</dbReference>
<dbReference type="InterPro" id="IPR007351">
    <property type="entry name" value="YjbR"/>
</dbReference>
<dbReference type="PANTHER" id="PTHR35145:SF1">
    <property type="entry name" value="CYTOPLASMIC PROTEIN"/>
    <property type="match status" value="1"/>
</dbReference>
<keyword evidence="2" id="KW-1185">Reference proteome</keyword>
<organism evidence="1 2">
    <name type="scientific">Hallella seregens ATCC 51272</name>
    <dbReference type="NCBI Taxonomy" id="1336250"/>
    <lineage>
        <taxon>Bacteria</taxon>
        <taxon>Pseudomonadati</taxon>
        <taxon>Bacteroidota</taxon>
        <taxon>Bacteroidia</taxon>
        <taxon>Bacteroidales</taxon>
        <taxon>Prevotellaceae</taxon>
        <taxon>Hallella</taxon>
    </lineage>
</organism>